<comment type="pathway">
    <text evidence="2 7">Carbohydrate metabolism; pentose and glucuronate interconversion.</text>
</comment>
<accession>A0A1H0C8B3</accession>
<dbReference type="Gene3D" id="1.10.2020.10">
    <property type="entry name" value="uronate isomerase, domain 2, chain A"/>
    <property type="match status" value="1"/>
</dbReference>
<gene>
    <name evidence="7" type="primary">uxaC</name>
    <name evidence="8" type="ORF">SAMN05192585_12221</name>
</gene>
<dbReference type="PANTHER" id="PTHR30068">
    <property type="entry name" value="URONATE ISOMERASE"/>
    <property type="match status" value="1"/>
</dbReference>
<evidence type="ECO:0000256" key="3">
    <source>
        <dbReference type="ARBA" id="ARBA00008397"/>
    </source>
</evidence>
<reference evidence="8 9" key="1">
    <citation type="submission" date="2016-10" db="EMBL/GenBank/DDBJ databases">
        <authorList>
            <person name="de Groot N.N."/>
        </authorList>
    </citation>
    <scope>NUCLEOTIDE SEQUENCE [LARGE SCALE GENOMIC DNA]</scope>
    <source>
        <strain evidence="8 9">CGMCC 1.5012</strain>
    </source>
</reference>
<dbReference type="GO" id="GO:0008880">
    <property type="term" value="F:glucuronate isomerase activity"/>
    <property type="evidence" value="ECO:0007669"/>
    <property type="project" value="UniProtKB-UniRule"/>
</dbReference>
<proteinExistence type="inferred from homology"/>
<evidence type="ECO:0000256" key="7">
    <source>
        <dbReference type="HAMAP-Rule" id="MF_00675"/>
    </source>
</evidence>
<dbReference type="InterPro" id="IPR032466">
    <property type="entry name" value="Metal_Hydrolase"/>
</dbReference>
<evidence type="ECO:0000256" key="2">
    <source>
        <dbReference type="ARBA" id="ARBA00004892"/>
    </source>
</evidence>
<dbReference type="GO" id="GO:0019698">
    <property type="term" value="P:D-galacturonate catabolic process"/>
    <property type="evidence" value="ECO:0007669"/>
    <property type="project" value="TreeGrafter"/>
</dbReference>
<name>A0A1H0C8B3_9FIRM</name>
<evidence type="ECO:0000256" key="4">
    <source>
        <dbReference type="ARBA" id="ARBA00012546"/>
    </source>
</evidence>
<evidence type="ECO:0000313" key="8">
    <source>
        <dbReference type="EMBL" id="SDN54069.1"/>
    </source>
</evidence>
<dbReference type="HAMAP" id="MF_00675">
    <property type="entry name" value="UxaC"/>
    <property type="match status" value="1"/>
</dbReference>
<protein>
    <recommendedName>
        <fullName evidence="5 7">Uronate isomerase</fullName>
        <ecNumber evidence="4 7">5.3.1.12</ecNumber>
    </recommendedName>
    <alternativeName>
        <fullName evidence="7">Glucuronate isomerase</fullName>
    </alternativeName>
    <alternativeName>
        <fullName evidence="7">Uronic isomerase</fullName>
    </alternativeName>
</protein>
<dbReference type="UniPathway" id="UPA00246"/>
<dbReference type="Pfam" id="PF02614">
    <property type="entry name" value="UxaC"/>
    <property type="match status" value="1"/>
</dbReference>
<sequence>MKTLIHDDFLLAEDTARRLYHEHAAKMPIFDYHCHLNPREIAENRRFNSLTELWLEGDHYKWRLMRACGVAEEYITGSADEREKFKAWASAIEKGVANPLSHWTALELARYFNIDTPLTSETAEEIWRQSKEMLAFGEFTARQLILKSNVTAVFTIDDPADSLEYHRALAEDSSFPVLVCPSFRPETAVHPDDAGFAGWVGKLSTAAGIEISSYTDMITALSLRADAFEALGCRTADQSFGCPGFKRSSPEQAQAVFVKAMEGAPLSEDELSAYQSQVMLDLGKIYHKHSFVLQLHFSAARNCNSRMFKRVGINAGFDAIGDSLTAGSLSALLDTLDSEGVLPKTVVYSLNENDNVRNASILGCFQEGSYPPKLQLGMAWWFNDNRSGMQNHLTACANQGVLSGFIGMLTDSRSFLSYTRHEYFRRILCNQLGQWVKEGVIAMEDEALGRVVEDICYNNAVSYFGIKPRA</sequence>
<dbReference type="Gene3D" id="3.20.20.140">
    <property type="entry name" value="Metal-dependent hydrolases"/>
    <property type="match status" value="1"/>
</dbReference>
<evidence type="ECO:0000256" key="1">
    <source>
        <dbReference type="ARBA" id="ARBA00001165"/>
    </source>
</evidence>
<evidence type="ECO:0000313" key="9">
    <source>
        <dbReference type="Proteomes" id="UP000199182"/>
    </source>
</evidence>
<keyword evidence="9" id="KW-1185">Reference proteome</keyword>
<dbReference type="RefSeq" id="WP_092640982.1">
    <property type="nucleotide sequence ID" value="NZ_FNID01000022.1"/>
</dbReference>
<keyword evidence="6 7" id="KW-0413">Isomerase</keyword>
<dbReference type="PANTHER" id="PTHR30068:SF4">
    <property type="entry name" value="URONATE ISOMERASE"/>
    <property type="match status" value="1"/>
</dbReference>
<dbReference type="AlphaFoldDB" id="A0A1H0C8B3"/>
<evidence type="ECO:0000256" key="5">
    <source>
        <dbReference type="ARBA" id="ARBA00020555"/>
    </source>
</evidence>
<dbReference type="NCBIfam" id="NF002794">
    <property type="entry name" value="PRK02925.1"/>
    <property type="match status" value="1"/>
</dbReference>
<dbReference type="Proteomes" id="UP000199182">
    <property type="component" value="Unassembled WGS sequence"/>
</dbReference>
<organism evidence="8 9">
    <name type="scientific">Acetanaerobacterium elongatum</name>
    <dbReference type="NCBI Taxonomy" id="258515"/>
    <lineage>
        <taxon>Bacteria</taxon>
        <taxon>Bacillati</taxon>
        <taxon>Bacillota</taxon>
        <taxon>Clostridia</taxon>
        <taxon>Eubacteriales</taxon>
        <taxon>Oscillospiraceae</taxon>
        <taxon>Acetanaerobacterium</taxon>
    </lineage>
</organism>
<dbReference type="GO" id="GO:0042840">
    <property type="term" value="P:D-glucuronate catabolic process"/>
    <property type="evidence" value="ECO:0007669"/>
    <property type="project" value="TreeGrafter"/>
</dbReference>
<dbReference type="OrthoDB" id="9766564at2"/>
<comment type="catalytic activity">
    <reaction evidence="7">
        <text>aldehydo-D-galacturonate = keto-D-tagaturonate</text>
        <dbReference type="Rhea" id="RHEA:27702"/>
        <dbReference type="ChEBI" id="CHEBI:12952"/>
        <dbReference type="ChEBI" id="CHEBI:17886"/>
    </reaction>
</comment>
<comment type="similarity">
    <text evidence="3 7">Belongs to the metallo-dependent hydrolases superfamily. Uronate isomerase family.</text>
</comment>
<dbReference type="EMBL" id="FNID01000022">
    <property type="protein sequence ID" value="SDN54069.1"/>
    <property type="molecule type" value="Genomic_DNA"/>
</dbReference>
<dbReference type="SUPFAM" id="SSF51556">
    <property type="entry name" value="Metallo-dependent hydrolases"/>
    <property type="match status" value="1"/>
</dbReference>
<dbReference type="STRING" id="258515.SAMN05192585_12221"/>
<evidence type="ECO:0000256" key="6">
    <source>
        <dbReference type="ARBA" id="ARBA00023235"/>
    </source>
</evidence>
<dbReference type="EC" id="5.3.1.12" evidence="4 7"/>
<comment type="catalytic activity">
    <reaction evidence="1 7">
        <text>D-glucuronate = D-fructuronate</text>
        <dbReference type="Rhea" id="RHEA:13049"/>
        <dbReference type="ChEBI" id="CHEBI:58720"/>
        <dbReference type="ChEBI" id="CHEBI:59863"/>
        <dbReference type="EC" id="5.3.1.12"/>
    </reaction>
</comment>
<dbReference type="InterPro" id="IPR003766">
    <property type="entry name" value="Uronate_isomerase"/>
</dbReference>